<comment type="caution">
    <text evidence="21">The sequence shown here is derived from an EMBL/GenBank/DDBJ whole genome shotgun (WGS) entry which is preliminary data.</text>
</comment>
<evidence type="ECO:0000256" key="15">
    <source>
        <dbReference type="ARBA" id="ARBA00023172"/>
    </source>
</evidence>
<keyword evidence="16" id="KW-0863">Zinc-finger</keyword>
<feature type="compositionally biased region" description="Low complexity" evidence="17">
    <location>
        <begin position="344"/>
        <end position="362"/>
    </location>
</feature>
<accession>A0AAP0B180</accession>
<dbReference type="PROSITE" id="PS50878">
    <property type="entry name" value="RT_POL"/>
    <property type="match status" value="1"/>
</dbReference>
<dbReference type="Pfam" id="PF00078">
    <property type="entry name" value="RVT_1"/>
    <property type="match status" value="1"/>
</dbReference>
<feature type="region of interest" description="Disordered" evidence="17">
    <location>
        <begin position="100"/>
        <end position="121"/>
    </location>
</feature>
<dbReference type="InterPro" id="IPR001878">
    <property type="entry name" value="Znf_CCHC"/>
</dbReference>
<sequence length="1558" mass="176776">MRCVTPRSVCGIWRRAPAGPTAICHVTDRGVTNWYQTNGFGLAYWNSRTNSFKGWSGAGQSARTRSAESRAPSEAPATPPSAETIRLVTEAVLAALNAQPAGQVQRPAPEIEQEPARATVPVVAEEPRPPRRTTDCQLKHVMSFNPPIFSGGGTPSQAEDWLSRVKRILSTTRTEADQKTAIATFLLDGEARLWWDGVEQHHLVERQLEEVSIEEFSRMFMARYLPSTEKIELENQFLRLQQGSQNVDDYLHEFTRLGRYAAPTFGDEERKTNRFYEGLRDDLKVLLSGPLTQGFLTLVGSARSLERELARISGKKELGVQKPEFKVPNATKSKFQRWSKRAKTSSQAPSSGASGATTARTPGACYNCGKPGHFARDCWSGRPKSERKPGATYEEKGKMAESSASHHTPAQPRVYNLGLQEAIKQADVVTGFVLISDSPARALFDTGASHSFMSEEFVSRIGVPSSMAKDKLDVLLPNGCSMRVDRVCLVKIQIGVQEFDLQASLLPLAEFDVILGMDWLSEQRAYIDCSRKEVKLGANTSRETTFEGFKGASKTLMSALQVVKAVRAGAELFFTLVEAAKPKASLDSIPVVSEYPDVFPDDLPGAPPQREIDFTIELVPGAKPVSRSPYRLAPKEMAELKVQLQELLDQGYVRPSSSPWSAPVLFVKKKDGSLRLCIDYRELNKLTEKNKYPIPRIDDLFDQLVGSTVYSKLDLKSGYYQLKIRESDIPKTAFSTRYGHYEFTVMPFGLTNAPSVFMDLMNRTFREYLDQFVIVFIDDILVYSQCEDDHYKHLHMVLETLRRNQLYAKFSKCEFWLSSVAFLGHIISGAGIAVDPAKVVAIREWPVLSSVAEARSFLGLAGYYRRFVENFSRIALPLTSLTRKDQRFVWSPECAQAFEELKGRLTTAPILCSPSGTEGFEIYSDASGSGLGCVLLQRGSVIAYGSRQLKVHERNYPVHDLELAAVIHALKLWRHYLYGVKVDIYTDHKSLKYLLDQKDLNMRQRRWMEFLGDYTFKIHYVPGKGNAVADALSRRTPARASWLLVHDARLIQELEDLEIFCVDRQTGAEARLSWTEVQYDLADRIRQALAVDDVMKQLMDGVLDGSNSQFMMEDGLLRKDDRLCVPNVGNLREELLYEAHHTKYSIHPGSTKMYKDVKKLFWWPGLKKDVALYVARCQTCALVKAECQKPGGFLKSLPIPEWKFDDISMDFVHGLPRSQKGNDAIWVIVDRLTKVSHFIPMRKDDPVEKLAKLYVDNIVRMHGVPRSVVSDRDGRFTSNDWRLVHQMLGSKLKFSTAFHPQTDGQTERVNRTLEDMLRMCALDFGKRWEDHIYLVEFAYNNSYQASIQMAPFEALYGRKCRTPLSWLEAGESKLYKRQDIEDATSLVHTIRERLRIAQDRQAKYYNAKHRSVEFSVGDWVYLKIKPFKGVSRIRRLKKLSPRYLGPFEILERIGEAAYRLRLSAELSALHDVFHISVLRKAVQEPSQVLAVDQVPVEEGLTTKVKPISIEDFEVKRLRNKEIRMVKVRWDNCGREELSWEREQTMLEEYPELFNSGTV</sequence>
<keyword evidence="6" id="KW-0479">Metal-binding</keyword>
<dbReference type="PROSITE" id="PS50994">
    <property type="entry name" value="INTEGRASE"/>
    <property type="match status" value="1"/>
</dbReference>
<keyword evidence="22" id="KW-1185">Reference proteome</keyword>
<feature type="domain" description="CCHC-type" evidence="18">
    <location>
        <begin position="365"/>
        <end position="378"/>
    </location>
</feature>
<feature type="region of interest" description="Disordered" evidence="17">
    <location>
        <begin position="323"/>
        <end position="362"/>
    </location>
</feature>
<evidence type="ECO:0000256" key="13">
    <source>
        <dbReference type="ARBA" id="ARBA00022932"/>
    </source>
</evidence>
<feature type="domain" description="Reverse transcriptase" evidence="19">
    <location>
        <begin position="648"/>
        <end position="827"/>
    </location>
</feature>
<evidence type="ECO:0000313" key="21">
    <source>
        <dbReference type="EMBL" id="KAK8923510.1"/>
    </source>
</evidence>
<dbReference type="GO" id="GO:0008270">
    <property type="term" value="F:zinc ion binding"/>
    <property type="evidence" value="ECO:0007669"/>
    <property type="project" value="UniProtKB-KW"/>
</dbReference>
<keyword evidence="8" id="KW-0255">Endonuclease</keyword>
<feature type="region of interest" description="Disordered" evidence="17">
    <location>
        <begin position="377"/>
        <end position="410"/>
    </location>
</feature>
<keyword evidence="3" id="KW-0808">Transferase</keyword>
<dbReference type="InterPro" id="IPR041373">
    <property type="entry name" value="RT_RNaseH"/>
</dbReference>
<evidence type="ECO:0000256" key="1">
    <source>
        <dbReference type="ARBA" id="ARBA00012493"/>
    </source>
</evidence>
<evidence type="ECO:0000256" key="14">
    <source>
        <dbReference type="ARBA" id="ARBA00023125"/>
    </source>
</evidence>
<dbReference type="GO" id="GO:0006508">
    <property type="term" value="P:proteolysis"/>
    <property type="evidence" value="ECO:0007669"/>
    <property type="project" value="UniProtKB-KW"/>
</dbReference>
<dbReference type="FunFam" id="3.30.70.270:FF:000020">
    <property type="entry name" value="Transposon Tf2-6 polyprotein-like Protein"/>
    <property type="match status" value="1"/>
</dbReference>
<dbReference type="Pfam" id="PF17917">
    <property type="entry name" value="RT_RNaseH"/>
    <property type="match status" value="1"/>
</dbReference>
<keyword evidence="14" id="KW-0238">DNA-binding</keyword>
<evidence type="ECO:0000256" key="9">
    <source>
        <dbReference type="ARBA" id="ARBA00022801"/>
    </source>
</evidence>
<dbReference type="InterPro" id="IPR005162">
    <property type="entry name" value="Retrotrans_gag_dom"/>
</dbReference>
<dbReference type="GO" id="GO:0015074">
    <property type="term" value="P:DNA integration"/>
    <property type="evidence" value="ECO:0007669"/>
    <property type="project" value="UniProtKB-KW"/>
</dbReference>
<keyword evidence="4" id="KW-0548">Nucleotidyltransferase</keyword>
<dbReference type="InterPro" id="IPR050951">
    <property type="entry name" value="Retrovirus_Pol_polyprotein"/>
</dbReference>
<evidence type="ECO:0000259" key="18">
    <source>
        <dbReference type="PROSITE" id="PS50158"/>
    </source>
</evidence>
<feature type="compositionally biased region" description="Basic and acidic residues" evidence="17">
    <location>
        <begin position="383"/>
        <end position="399"/>
    </location>
</feature>
<evidence type="ECO:0000256" key="12">
    <source>
        <dbReference type="ARBA" id="ARBA00022918"/>
    </source>
</evidence>
<dbReference type="PROSITE" id="PS00141">
    <property type="entry name" value="ASP_PROTEASE"/>
    <property type="match status" value="1"/>
</dbReference>
<dbReference type="SUPFAM" id="SSF50630">
    <property type="entry name" value="Acid proteases"/>
    <property type="match status" value="1"/>
</dbReference>
<dbReference type="PROSITE" id="PS50158">
    <property type="entry name" value="ZF_CCHC"/>
    <property type="match status" value="1"/>
</dbReference>
<dbReference type="EMBL" id="JBBWWQ010000017">
    <property type="protein sequence ID" value="KAK8923510.1"/>
    <property type="molecule type" value="Genomic_DNA"/>
</dbReference>
<dbReference type="Pfam" id="PF08284">
    <property type="entry name" value="RVP_2"/>
    <property type="match status" value="1"/>
</dbReference>
<dbReference type="EC" id="2.7.7.49" evidence="1"/>
<keyword evidence="5" id="KW-0540">Nuclease</keyword>
<evidence type="ECO:0000313" key="22">
    <source>
        <dbReference type="Proteomes" id="UP001418222"/>
    </source>
</evidence>
<dbReference type="GO" id="GO:0003677">
    <property type="term" value="F:DNA binding"/>
    <property type="evidence" value="ECO:0007669"/>
    <property type="project" value="UniProtKB-KW"/>
</dbReference>
<dbReference type="PANTHER" id="PTHR37984">
    <property type="entry name" value="PROTEIN CBG26694"/>
    <property type="match status" value="1"/>
</dbReference>
<evidence type="ECO:0000256" key="3">
    <source>
        <dbReference type="ARBA" id="ARBA00022679"/>
    </source>
</evidence>
<dbReference type="GO" id="GO:0006310">
    <property type="term" value="P:DNA recombination"/>
    <property type="evidence" value="ECO:0007669"/>
    <property type="project" value="UniProtKB-KW"/>
</dbReference>
<dbReference type="InterPro" id="IPR001584">
    <property type="entry name" value="Integrase_cat-core"/>
</dbReference>
<evidence type="ECO:0000256" key="4">
    <source>
        <dbReference type="ARBA" id="ARBA00022695"/>
    </source>
</evidence>
<evidence type="ECO:0000259" key="20">
    <source>
        <dbReference type="PROSITE" id="PS50994"/>
    </source>
</evidence>
<keyword evidence="11" id="KW-0229">DNA integration</keyword>
<evidence type="ECO:0000256" key="7">
    <source>
        <dbReference type="ARBA" id="ARBA00022750"/>
    </source>
</evidence>
<keyword evidence="15" id="KW-0233">DNA recombination</keyword>
<dbReference type="GO" id="GO:0003887">
    <property type="term" value="F:DNA-directed DNA polymerase activity"/>
    <property type="evidence" value="ECO:0007669"/>
    <property type="project" value="UniProtKB-KW"/>
</dbReference>
<keyword evidence="10" id="KW-0460">Magnesium</keyword>
<evidence type="ECO:0000256" key="8">
    <source>
        <dbReference type="ARBA" id="ARBA00022759"/>
    </source>
</evidence>
<feature type="domain" description="Integrase catalytic" evidence="20">
    <location>
        <begin position="1194"/>
        <end position="1359"/>
    </location>
</feature>
<gene>
    <name evidence="21" type="ORF">KSP39_PZI019870</name>
</gene>
<dbReference type="Gene3D" id="1.10.340.70">
    <property type="match status" value="1"/>
</dbReference>
<feature type="compositionally biased region" description="Basic residues" evidence="17">
    <location>
        <begin position="334"/>
        <end position="343"/>
    </location>
</feature>
<dbReference type="CDD" id="cd01647">
    <property type="entry name" value="RT_LTR"/>
    <property type="match status" value="1"/>
</dbReference>
<keyword evidence="9" id="KW-0378">Hydrolase</keyword>
<keyword evidence="12" id="KW-0695">RNA-directed DNA polymerase</keyword>
<proteinExistence type="predicted"/>
<dbReference type="PANTHER" id="PTHR37984:SF5">
    <property type="entry name" value="PROTEIN NYNRIN-LIKE"/>
    <property type="match status" value="1"/>
</dbReference>
<dbReference type="InterPro" id="IPR036397">
    <property type="entry name" value="RNaseH_sf"/>
</dbReference>
<feature type="compositionally biased region" description="Low complexity" evidence="17">
    <location>
        <begin position="61"/>
        <end position="82"/>
    </location>
</feature>
<dbReference type="InterPro" id="IPR041588">
    <property type="entry name" value="Integrase_H2C2"/>
</dbReference>
<evidence type="ECO:0000256" key="11">
    <source>
        <dbReference type="ARBA" id="ARBA00022908"/>
    </source>
</evidence>
<protein>
    <recommendedName>
        <fullName evidence="1">RNA-directed DNA polymerase</fullName>
        <ecNumber evidence="1">2.7.7.49</ecNumber>
    </recommendedName>
</protein>
<dbReference type="SUPFAM" id="SSF53098">
    <property type="entry name" value="Ribonuclease H-like"/>
    <property type="match status" value="1"/>
</dbReference>
<dbReference type="Gene3D" id="3.30.70.270">
    <property type="match status" value="2"/>
</dbReference>
<evidence type="ECO:0000256" key="10">
    <source>
        <dbReference type="ARBA" id="ARBA00022842"/>
    </source>
</evidence>
<evidence type="ECO:0000256" key="17">
    <source>
        <dbReference type="SAM" id="MobiDB-lite"/>
    </source>
</evidence>
<dbReference type="GO" id="GO:0004519">
    <property type="term" value="F:endonuclease activity"/>
    <property type="evidence" value="ECO:0007669"/>
    <property type="project" value="UniProtKB-KW"/>
</dbReference>
<evidence type="ECO:0000259" key="19">
    <source>
        <dbReference type="PROSITE" id="PS50878"/>
    </source>
</evidence>
<dbReference type="FunFam" id="3.30.420.10:FF:000032">
    <property type="entry name" value="Retrovirus-related Pol polyprotein from transposon 297-like Protein"/>
    <property type="match status" value="1"/>
</dbReference>
<dbReference type="InterPro" id="IPR056924">
    <property type="entry name" value="SH3_Tf2-1"/>
</dbReference>
<dbReference type="InterPro" id="IPR021109">
    <property type="entry name" value="Peptidase_aspartic_dom_sf"/>
</dbReference>
<keyword evidence="13" id="KW-0239">DNA-directed DNA polymerase</keyword>
<dbReference type="Gene3D" id="2.40.70.10">
    <property type="entry name" value="Acid Proteases"/>
    <property type="match status" value="1"/>
</dbReference>
<keyword evidence="7" id="KW-0064">Aspartyl protease</keyword>
<dbReference type="Gene3D" id="4.10.60.10">
    <property type="entry name" value="Zinc finger, CCHC-type"/>
    <property type="match status" value="1"/>
</dbReference>
<dbReference type="InterPro" id="IPR036875">
    <property type="entry name" value="Znf_CCHC_sf"/>
</dbReference>
<dbReference type="Gene3D" id="3.10.10.10">
    <property type="entry name" value="HIV Type 1 Reverse Transcriptase, subunit A, domain 1"/>
    <property type="match status" value="1"/>
</dbReference>
<dbReference type="CDD" id="cd00303">
    <property type="entry name" value="retropepsin_like"/>
    <property type="match status" value="1"/>
</dbReference>
<dbReference type="InterPro" id="IPR000477">
    <property type="entry name" value="RT_dom"/>
</dbReference>
<dbReference type="SUPFAM" id="SSF56672">
    <property type="entry name" value="DNA/RNA polymerases"/>
    <property type="match status" value="1"/>
</dbReference>
<evidence type="ECO:0000256" key="5">
    <source>
        <dbReference type="ARBA" id="ARBA00022722"/>
    </source>
</evidence>
<dbReference type="InterPro" id="IPR012337">
    <property type="entry name" value="RNaseH-like_sf"/>
</dbReference>
<dbReference type="InterPro" id="IPR001969">
    <property type="entry name" value="Aspartic_peptidase_AS"/>
</dbReference>
<keyword evidence="2" id="KW-0645">Protease</keyword>
<dbReference type="Pfam" id="PF17921">
    <property type="entry name" value="Integrase_H2C2"/>
    <property type="match status" value="1"/>
</dbReference>
<dbReference type="SUPFAM" id="SSF57756">
    <property type="entry name" value="Retrovirus zinc finger-like domains"/>
    <property type="match status" value="1"/>
</dbReference>
<dbReference type="Pfam" id="PF24626">
    <property type="entry name" value="SH3_Tf2-1"/>
    <property type="match status" value="1"/>
</dbReference>
<dbReference type="InterPro" id="IPR043128">
    <property type="entry name" value="Rev_trsase/Diguanyl_cyclase"/>
</dbReference>
<dbReference type="Pfam" id="PF00098">
    <property type="entry name" value="zf-CCHC"/>
    <property type="match status" value="1"/>
</dbReference>
<dbReference type="GO" id="GO:0003964">
    <property type="term" value="F:RNA-directed DNA polymerase activity"/>
    <property type="evidence" value="ECO:0007669"/>
    <property type="project" value="UniProtKB-KW"/>
</dbReference>
<evidence type="ECO:0000256" key="6">
    <source>
        <dbReference type="ARBA" id="ARBA00022723"/>
    </source>
</evidence>
<dbReference type="GO" id="GO:0004190">
    <property type="term" value="F:aspartic-type endopeptidase activity"/>
    <property type="evidence" value="ECO:0007669"/>
    <property type="project" value="UniProtKB-KW"/>
</dbReference>
<dbReference type="SMART" id="SM00343">
    <property type="entry name" value="ZnF_C2HC"/>
    <property type="match status" value="1"/>
</dbReference>
<feature type="region of interest" description="Disordered" evidence="17">
    <location>
        <begin position="54"/>
        <end position="82"/>
    </location>
</feature>
<dbReference type="FunFam" id="3.10.10.10:FF:000007">
    <property type="entry name" value="Retrovirus-related Pol polyprotein from transposon 17.6-like Protein"/>
    <property type="match status" value="1"/>
</dbReference>
<evidence type="ECO:0000256" key="16">
    <source>
        <dbReference type="PROSITE-ProRule" id="PRU00047"/>
    </source>
</evidence>
<dbReference type="InterPro" id="IPR043502">
    <property type="entry name" value="DNA/RNA_pol_sf"/>
</dbReference>
<dbReference type="CDD" id="cd09274">
    <property type="entry name" value="RNase_HI_RT_Ty3"/>
    <property type="match status" value="1"/>
</dbReference>
<dbReference type="Proteomes" id="UP001418222">
    <property type="component" value="Unassembled WGS sequence"/>
</dbReference>
<dbReference type="Pfam" id="PF03732">
    <property type="entry name" value="Retrotrans_gag"/>
    <property type="match status" value="1"/>
</dbReference>
<dbReference type="Gene3D" id="3.30.420.10">
    <property type="entry name" value="Ribonuclease H-like superfamily/Ribonuclease H"/>
    <property type="match status" value="2"/>
</dbReference>
<reference evidence="21 22" key="1">
    <citation type="journal article" date="2022" name="Nat. Plants">
        <title>Genomes of leafy and leafless Platanthera orchids illuminate the evolution of mycoheterotrophy.</title>
        <authorList>
            <person name="Li M.H."/>
            <person name="Liu K.W."/>
            <person name="Li Z."/>
            <person name="Lu H.C."/>
            <person name="Ye Q.L."/>
            <person name="Zhang D."/>
            <person name="Wang J.Y."/>
            <person name="Li Y.F."/>
            <person name="Zhong Z.M."/>
            <person name="Liu X."/>
            <person name="Yu X."/>
            <person name="Liu D.K."/>
            <person name="Tu X.D."/>
            <person name="Liu B."/>
            <person name="Hao Y."/>
            <person name="Liao X.Y."/>
            <person name="Jiang Y.T."/>
            <person name="Sun W.H."/>
            <person name="Chen J."/>
            <person name="Chen Y.Q."/>
            <person name="Ai Y."/>
            <person name="Zhai J.W."/>
            <person name="Wu S.S."/>
            <person name="Zhou Z."/>
            <person name="Hsiao Y.Y."/>
            <person name="Wu W.L."/>
            <person name="Chen Y.Y."/>
            <person name="Lin Y.F."/>
            <person name="Hsu J.L."/>
            <person name="Li C.Y."/>
            <person name="Wang Z.W."/>
            <person name="Zhao X."/>
            <person name="Zhong W.Y."/>
            <person name="Ma X.K."/>
            <person name="Ma L."/>
            <person name="Huang J."/>
            <person name="Chen G.Z."/>
            <person name="Huang M.Z."/>
            <person name="Huang L."/>
            <person name="Peng D.H."/>
            <person name="Luo Y.B."/>
            <person name="Zou S.Q."/>
            <person name="Chen S.P."/>
            <person name="Lan S."/>
            <person name="Tsai W.C."/>
            <person name="Van de Peer Y."/>
            <person name="Liu Z.J."/>
        </authorList>
    </citation>
    <scope>NUCLEOTIDE SEQUENCE [LARGE SCALE GENOMIC DNA]</scope>
    <source>
        <strain evidence="21">Lor287</strain>
    </source>
</reference>
<name>A0AAP0B180_9ASPA</name>
<evidence type="ECO:0000256" key="2">
    <source>
        <dbReference type="ARBA" id="ARBA00022670"/>
    </source>
</evidence>
<organism evidence="21 22">
    <name type="scientific">Platanthera zijinensis</name>
    <dbReference type="NCBI Taxonomy" id="2320716"/>
    <lineage>
        <taxon>Eukaryota</taxon>
        <taxon>Viridiplantae</taxon>
        <taxon>Streptophyta</taxon>
        <taxon>Embryophyta</taxon>
        <taxon>Tracheophyta</taxon>
        <taxon>Spermatophyta</taxon>
        <taxon>Magnoliopsida</taxon>
        <taxon>Liliopsida</taxon>
        <taxon>Asparagales</taxon>
        <taxon>Orchidaceae</taxon>
        <taxon>Orchidoideae</taxon>
        <taxon>Orchideae</taxon>
        <taxon>Orchidinae</taxon>
        <taxon>Platanthera</taxon>
    </lineage>
</organism>
<keyword evidence="16" id="KW-0862">Zinc</keyword>